<dbReference type="AlphaFoldDB" id="A0A6I4IW97"/>
<keyword evidence="2" id="KW-1185">Reference proteome</keyword>
<accession>A0A6I4IW97</accession>
<organism evidence="1 2">
    <name type="scientific">Sphingomonas horti</name>
    <dbReference type="NCBI Taxonomy" id="2682842"/>
    <lineage>
        <taxon>Bacteria</taxon>
        <taxon>Pseudomonadati</taxon>
        <taxon>Pseudomonadota</taxon>
        <taxon>Alphaproteobacteria</taxon>
        <taxon>Sphingomonadales</taxon>
        <taxon>Sphingomonadaceae</taxon>
        <taxon>Sphingomonas</taxon>
    </lineage>
</organism>
<comment type="caution">
    <text evidence="1">The sequence shown here is derived from an EMBL/GenBank/DDBJ whole genome shotgun (WGS) entry which is preliminary data.</text>
</comment>
<sequence length="95" mass="10391">MPLLNETGAARVVEFTDGAGITSVNLAEVVRRLVRLRHSDEIINAALESQDFRVVPIDEVDGRSAGLLERFSAWQNCLWAIGSAWPSRGAEVLSL</sequence>
<protein>
    <submittedName>
        <fullName evidence="1">Uncharacterized protein</fullName>
    </submittedName>
</protein>
<name>A0A6I4IW97_9SPHN</name>
<dbReference type="RefSeq" id="WP_157024949.1">
    <property type="nucleotide sequence ID" value="NZ_WQMS01000001.1"/>
</dbReference>
<evidence type="ECO:0000313" key="1">
    <source>
        <dbReference type="EMBL" id="MVO76346.1"/>
    </source>
</evidence>
<dbReference type="EMBL" id="WQMS01000001">
    <property type="protein sequence ID" value="MVO76346.1"/>
    <property type="molecule type" value="Genomic_DNA"/>
</dbReference>
<evidence type="ECO:0000313" key="2">
    <source>
        <dbReference type="Proteomes" id="UP000441389"/>
    </source>
</evidence>
<dbReference type="Proteomes" id="UP000441389">
    <property type="component" value="Unassembled WGS sequence"/>
</dbReference>
<proteinExistence type="predicted"/>
<gene>
    <name evidence="1" type="ORF">GON01_00115</name>
</gene>
<reference evidence="1 2" key="1">
    <citation type="submission" date="2019-12" db="EMBL/GenBank/DDBJ databases">
        <authorList>
            <person name="Huq M.A."/>
        </authorList>
    </citation>
    <scope>NUCLEOTIDE SEQUENCE [LARGE SCALE GENOMIC DNA]</scope>
    <source>
        <strain evidence="1 2">MAH-20</strain>
    </source>
</reference>